<keyword evidence="2" id="KW-0808">Transferase</keyword>
<keyword evidence="3" id="KW-1185">Reference proteome</keyword>
<evidence type="ECO:0000259" key="1">
    <source>
        <dbReference type="Pfam" id="PF00425"/>
    </source>
</evidence>
<feature type="domain" description="Chorismate-utilising enzyme C-terminal" evidence="1">
    <location>
        <begin position="133"/>
        <end position="395"/>
    </location>
</feature>
<dbReference type="RefSeq" id="WP_151123402.1">
    <property type="nucleotide sequence ID" value="NZ_CP088081.1"/>
</dbReference>
<dbReference type="InterPro" id="IPR036038">
    <property type="entry name" value="Aminotransferase-like"/>
</dbReference>
<comment type="caution">
    <text evidence="2">The sequence shown here is derived from an EMBL/GenBank/DDBJ whole genome shotgun (WGS) entry which is preliminary data.</text>
</comment>
<evidence type="ECO:0000313" key="2">
    <source>
        <dbReference type="EMBL" id="KAB0583739.1"/>
    </source>
</evidence>
<accession>A0A643FDV2</accession>
<dbReference type="InterPro" id="IPR005801">
    <property type="entry name" value="ADC_synthase"/>
</dbReference>
<dbReference type="InterPro" id="IPR015890">
    <property type="entry name" value="Chorismate_C"/>
</dbReference>
<dbReference type="Gene3D" id="3.30.470.10">
    <property type="match status" value="1"/>
</dbReference>
<dbReference type="AlphaFoldDB" id="A0A643FDV2"/>
<dbReference type="GO" id="GO:0000162">
    <property type="term" value="P:L-tryptophan biosynthetic process"/>
    <property type="evidence" value="ECO:0007669"/>
    <property type="project" value="TreeGrafter"/>
</dbReference>
<organism evidence="2 3">
    <name type="scientific">Ideonella dechloratans</name>
    <dbReference type="NCBI Taxonomy" id="36863"/>
    <lineage>
        <taxon>Bacteria</taxon>
        <taxon>Pseudomonadati</taxon>
        <taxon>Pseudomonadota</taxon>
        <taxon>Betaproteobacteria</taxon>
        <taxon>Burkholderiales</taxon>
        <taxon>Sphaerotilaceae</taxon>
        <taxon>Ideonella</taxon>
    </lineage>
</organism>
<dbReference type="EMBL" id="VZPB01000011">
    <property type="protein sequence ID" value="KAB0583739.1"/>
    <property type="molecule type" value="Genomic_DNA"/>
</dbReference>
<name>A0A643FDV2_IDEDE</name>
<dbReference type="InterPro" id="IPR005802">
    <property type="entry name" value="ADC_synth_comp_1"/>
</dbReference>
<evidence type="ECO:0000313" key="3">
    <source>
        <dbReference type="Proteomes" id="UP000430120"/>
    </source>
</evidence>
<protein>
    <submittedName>
        <fullName evidence="2">Aminodeoxychorismate synthase component I</fullName>
        <ecNumber evidence="2">2.6.1.85</ecNumber>
    </submittedName>
</protein>
<keyword evidence="2" id="KW-0032">Aminotransferase</keyword>
<dbReference type="NCBIfam" id="TIGR00553">
    <property type="entry name" value="pabB"/>
    <property type="match status" value="1"/>
</dbReference>
<dbReference type="Pfam" id="PF00425">
    <property type="entry name" value="Chorismate_bind"/>
    <property type="match status" value="1"/>
</dbReference>
<dbReference type="InterPro" id="IPR001544">
    <property type="entry name" value="Aminotrans_IV"/>
</dbReference>
<dbReference type="PANTHER" id="PTHR11236">
    <property type="entry name" value="AMINOBENZOATE/ANTHRANILATE SYNTHASE"/>
    <property type="match status" value="1"/>
</dbReference>
<dbReference type="InterPro" id="IPR043131">
    <property type="entry name" value="BCAT-like_N"/>
</dbReference>
<dbReference type="OrthoDB" id="9803598at2"/>
<sequence>MGGAWPCPQPGEAFALLDDALGPAPGACRLLTGLAARHESRGPEDLAACWQAVDADLRAGLWAVVLADYEWGVALQGLAPRQPAAEAGRLRVLMFRRCDRLDAAQVPAWLAAVADTDTPAPAGVLDLRPDVDDDAYDAAIDAIQEAIRRGETYQVNHTFRLNGQAFGSPLELYRRLRERQPVAYGALLALPGDRWVLSCSPELFLKVEGRQVMARPMKGTAARTTDPVEDAQRARSLQQDVKNRAENLMIVDLLRNDLGRLAETGSVRVPALFEVEGYRTVWQMTSTIEARLRPEVDWPALWRATFPCGSITGAPKHRTMQLIQALETAPRGLYCGAIGWVEPGDGLGRAALSVAIRTLTLGPAQADTRPLTLGVGAGIVLDSQARPERAECLLKARFLSALDPGLGLFETMRAEAGRVLLWPAHLQRLDASVAALGFALDRAEAERLLQEALAGPLRQGRHRVRLDWSAQGGLALRHAPLTELPAGPVRLAWADRTVPRGQQLARHKTTARALYDQLVAQAEAQGAFDALLFSDDGWLLEGGRSNVLLRLPEGWVTPPVSDGLLPGVMRAQLLADPRLGLRERSVHRDELPRVLAWRVCNALRGVLDAQPLPRA</sequence>
<dbReference type="InterPro" id="IPR043132">
    <property type="entry name" value="BCAT-like_C"/>
</dbReference>
<dbReference type="Gene3D" id="3.60.120.10">
    <property type="entry name" value="Anthranilate synthase"/>
    <property type="match status" value="1"/>
</dbReference>
<dbReference type="GO" id="GO:0046820">
    <property type="term" value="F:4-amino-4-deoxychorismate synthase activity"/>
    <property type="evidence" value="ECO:0007669"/>
    <property type="project" value="UniProtKB-EC"/>
</dbReference>
<reference evidence="2 3" key="1">
    <citation type="submission" date="2019-09" db="EMBL/GenBank/DDBJ databases">
        <title>Draft genome sequences of 48 bacterial type strains from the CCUG.</title>
        <authorList>
            <person name="Tunovic T."/>
            <person name="Pineiro-Iglesias B."/>
            <person name="Unosson C."/>
            <person name="Inganas E."/>
            <person name="Ohlen M."/>
            <person name="Cardew S."/>
            <person name="Jensie-Markopoulos S."/>
            <person name="Salva-Serra F."/>
            <person name="Jaen-Luchoro D."/>
            <person name="Karlsson R."/>
            <person name="Svensson-Stadler L."/>
            <person name="Chun J."/>
            <person name="Moore E."/>
        </authorList>
    </citation>
    <scope>NUCLEOTIDE SEQUENCE [LARGE SCALE GENOMIC DNA]</scope>
    <source>
        <strain evidence="2 3">CCUG 30977</strain>
    </source>
</reference>
<gene>
    <name evidence="2" type="primary">pabB</name>
    <name evidence="2" type="ORF">F7Q92_06635</name>
</gene>
<dbReference type="SUPFAM" id="SSF56322">
    <property type="entry name" value="ADC synthase"/>
    <property type="match status" value="1"/>
</dbReference>
<dbReference type="Pfam" id="PF01063">
    <property type="entry name" value="Aminotran_4"/>
    <property type="match status" value="1"/>
</dbReference>
<dbReference type="InterPro" id="IPR019999">
    <property type="entry name" value="Anth_synth_I-like"/>
</dbReference>
<dbReference type="Proteomes" id="UP000430120">
    <property type="component" value="Unassembled WGS sequence"/>
</dbReference>
<dbReference type="SUPFAM" id="SSF56752">
    <property type="entry name" value="D-aminoacid aminotransferase-like PLP-dependent enzymes"/>
    <property type="match status" value="1"/>
</dbReference>
<dbReference type="PANTHER" id="PTHR11236:SF50">
    <property type="entry name" value="AMINODEOXYCHORISMATE SYNTHASE COMPONENT 1"/>
    <property type="match status" value="1"/>
</dbReference>
<proteinExistence type="predicted"/>
<dbReference type="PRINTS" id="PR00095">
    <property type="entry name" value="ANTSNTHASEI"/>
</dbReference>
<dbReference type="EC" id="2.6.1.85" evidence="2"/>
<dbReference type="GO" id="GO:0009396">
    <property type="term" value="P:folic acid-containing compound biosynthetic process"/>
    <property type="evidence" value="ECO:0007669"/>
    <property type="project" value="InterPro"/>
</dbReference>
<dbReference type="Gene3D" id="3.20.10.10">
    <property type="entry name" value="D-amino Acid Aminotransferase, subunit A, domain 2"/>
    <property type="match status" value="1"/>
</dbReference>